<dbReference type="GO" id="GO:0051539">
    <property type="term" value="F:4 iron, 4 sulfur cluster binding"/>
    <property type="evidence" value="ECO:0007669"/>
    <property type="project" value="UniProtKB-UniRule"/>
</dbReference>
<feature type="binding site" evidence="13">
    <location>
        <position position="81"/>
    </location>
    <ligand>
        <name>[4Fe-4S] cluster</name>
        <dbReference type="ChEBI" id="CHEBI:49883"/>
        <label>1</label>
    </ligand>
</feature>
<dbReference type="FunFam" id="3.80.30.20:FF:000001">
    <property type="entry name" value="tRNA-2-methylthio-N(6)-dimethylallyladenosine synthase 2"/>
    <property type="match status" value="1"/>
</dbReference>
<accession>A0A239Z0Q5</accession>
<dbReference type="PANTHER" id="PTHR43020:SF2">
    <property type="entry name" value="MITOCHONDRIAL TRNA METHYLTHIOTRANSFERASE CDK5RAP1"/>
    <property type="match status" value="1"/>
</dbReference>
<dbReference type="SFLD" id="SFLDG01061">
    <property type="entry name" value="methylthiotransferase"/>
    <property type="match status" value="1"/>
</dbReference>
<dbReference type="PROSITE" id="PS01278">
    <property type="entry name" value="MTTASE_RADICAL"/>
    <property type="match status" value="1"/>
</dbReference>
<organism evidence="17 18">
    <name type="scientific">Veillonella rodentium</name>
    <dbReference type="NCBI Taxonomy" id="248315"/>
    <lineage>
        <taxon>Bacteria</taxon>
        <taxon>Bacillati</taxon>
        <taxon>Bacillota</taxon>
        <taxon>Negativicutes</taxon>
        <taxon>Veillonellales</taxon>
        <taxon>Veillonellaceae</taxon>
        <taxon>Veillonella</taxon>
    </lineage>
</organism>
<dbReference type="InterPro" id="IPR023404">
    <property type="entry name" value="rSAM_horseshoe"/>
</dbReference>
<dbReference type="SFLD" id="SFLDS00029">
    <property type="entry name" value="Radical_SAM"/>
    <property type="match status" value="1"/>
</dbReference>
<dbReference type="GO" id="GO:0005829">
    <property type="term" value="C:cytosol"/>
    <property type="evidence" value="ECO:0007669"/>
    <property type="project" value="TreeGrafter"/>
</dbReference>
<dbReference type="InterPro" id="IPR038135">
    <property type="entry name" value="Methylthiotransferase_N_sf"/>
</dbReference>
<name>A0A239Z0Q5_9FIRM</name>
<dbReference type="Pfam" id="PF01938">
    <property type="entry name" value="TRAM"/>
    <property type="match status" value="1"/>
</dbReference>
<dbReference type="FunFam" id="3.40.50.12160:FF:000003">
    <property type="entry name" value="CDK5 regulatory subunit-associated protein 1"/>
    <property type="match status" value="1"/>
</dbReference>
<protein>
    <recommendedName>
        <fullName evidence="10 13">tRNA-2-methylthio-N(6)-dimethylallyladenosine synthase</fullName>
        <ecNumber evidence="8 13">2.8.4.3</ecNumber>
    </recommendedName>
    <alternativeName>
        <fullName evidence="12 13">(Dimethylallyl)adenosine tRNA methylthiotransferase MiaB</fullName>
    </alternativeName>
    <alternativeName>
        <fullName evidence="11 13">tRNA-i(6)A37 methylthiotransferase</fullName>
    </alternativeName>
</protein>
<evidence type="ECO:0000259" key="14">
    <source>
        <dbReference type="PROSITE" id="PS50926"/>
    </source>
</evidence>
<feature type="domain" description="Radical SAM core" evidence="16">
    <location>
        <begin position="140"/>
        <end position="370"/>
    </location>
</feature>
<feature type="binding site" evidence="13">
    <location>
        <position position="161"/>
    </location>
    <ligand>
        <name>[4Fe-4S] cluster</name>
        <dbReference type="ChEBI" id="CHEBI:49883"/>
        <label>2</label>
        <note>4Fe-4S-S-AdoMet</note>
    </ligand>
</feature>
<dbReference type="InterPro" id="IPR002792">
    <property type="entry name" value="TRAM_dom"/>
</dbReference>
<keyword evidence="18" id="KW-1185">Reference proteome</keyword>
<dbReference type="InterPro" id="IPR058240">
    <property type="entry name" value="rSAM_sf"/>
</dbReference>
<dbReference type="Pfam" id="PF00919">
    <property type="entry name" value="UPF0004"/>
    <property type="match status" value="1"/>
</dbReference>
<comment type="subcellular location">
    <subcellularLocation>
        <location evidence="13">Cytoplasm</location>
    </subcellularLocation>
</comment>
<feature type="binding site" evidence="13">
    <location>
        <position position="47"/>
    </location>
    <ligand>
        <name>[4Fe-4S] cluster</name>
        <dbReference type="ChEBI" id="CHEBI:49883"/>
        <label>1</label>
    </ligand>
</feature>
<dbReference type="PROSITE" id="PS51918">
    <property type="entry name" value="RADICAL_SAM"/>
    <property type="match status" value="1"/>
</dbReference>
<evidence type="ECO:0000256" key="13">
    <source>
        <dbReference type="HAMAP-Rule" id="MF_01864"/>
    </source>
</evidence>
<keyword evidence="2 13" id="KW-0004">4Fe-4S</keyword>
<dbReference type="Proteomes" id="UP000214973">
    <property type="component" value="Chromosome 1"/>
</dbReference>
<keyword evidence="3 13" id="KW-0808">Transferase</keyword>
<dbReference type="InterPro" id="IPR006463">
    <property type="entry name" value="MiaB_methiolase"/>
</dbReference>
<comment type="subunit">
    <text evidence="13">Monomer.</text>
</comment>
<feature type="binding site" evidence="13">
    <location>
        <position position="11"/>
    </location>
    <ligand>
        <name>[4Fe-4S] cluster</name>
        <dbReference type="ChEBI" id="CHEBI:49883"/>
        <label>1</label>
    </ligand>
</feature>
<evidence type="ECO:0000256" key="3">
    <source>
        <dbReference type="ARBA" id="ARBA00022679"/>
    </source>
</evidence>
<dbReference type="InterPro" id="IPR020612">
    <property type="entry name" value="Methylthiotransferase_CS"/>
</dbReference>
<dbReference type="InterPro" id="IPR007197">
    <property type="entry name" value="rSAM"/>
</dbReference>
<dbReference type="SFLD" id="SFLDG01082">
    <property type="entry name" value="B12-binding_domain_containing"/>
    <property type="match status" value="1"/>
</dbReference>
<dbReference type="EC" id="2.8.4.3" evidence="8 13"/>
<feature type="binding site" evidence="13">
    <location>
        <position position="154"/>
    </location>
    <ligand>
        <name>[4Fe-4S] cluster</name>
        <dbReference type="ChEBI" id="CHEBI:49883"/>
        <label>2</label>
        <note>4Fe-4S-S-AdoMet</note>
    </ligand>
</feature>
<dbReference type="NCBIfam" id="TIGR01574">
    <property type="entry name" value="miaB-methiolase"/>
    <property type="match status" value="1"/>
</dbReference>
<keyword evidence="4 13" id="KW-0949">S-adenosyl-L-methionine</keyword>
<comment type="function">
    <text evidence="1 13">Catalyzes the methylthiolation of N6-(dimethylallyl)adenosine (i(6)A), leading to the formation of 2-methylthio-N6-(dimethylallyl)adenosine (ms(2)i(6)A) at position 37 in tRNAs that read codons beginning with uridine.</text>
</comment>
<dbReference type="InterPro" id="IPR005839">
    <property type="entry name" value="Methylthiotransferase"/>
</dbReference>
<dbReference type="Gene3D" id="3.40.50.12160">
    <property type="entry name" value="Methylthiotransferase, N-terminal domain"/>
    <property type="match status" value="1"/>
</dbReference>
<dbReference type="CDD" id="cd01335">
    <property type="entry name" value="Radical_SAM"/>
    <property type="match status" value="1"/>
</dbReference>
<proteinExistence type="inferred from homology"/>
<dbReference type="SFLD" id="SFLDF00273">
    <property type="entry name" value="(dimethylallyl)adenosine_tRNA"/>
    <property type="match status" value="1"/>
</dbReference>
<dbReference type="NCBIfam" id="TIGR00089">
    <property type="entry name" value="MiaB/RimO family radical SAM methylthiotransferase"/>
    <property type="match status" value="1"/>
</dbReference>
<evidence type="ECO:0000256" key="10">
    <source>
        <dbReference type="ARBA" id="ARBA00068570"/>
    </source>
</evidence>
<evidence type="ECO:0000256" key="7">
    <source>
        <dbReference type="ARBA" id="ARBA00023014"/>
    </source>
</evidence>
<evidence type="ECO:0000256" key="12">
    <source>
        <dbReference type="ARBA" id="ARBA00081141"/>
    </source>
</evidence>
<dbReference type="GO" id="GO:0046872">
    <property type="term" value="F:metal ion binding"/>
    <property type="evidence" value="ECO:0007669"/>
    <property type="project" value="UniProtKB-KW"/>
</dbReference>
<dbReference type="EMBL" id="LT906470">
    <property type="protein sequence ID" value="SNV64226.1"/>
    <property type="molecule type" value="Genomic_DNA"/>
</dbReference>
<sequence>MKSYYIYTYGCQMNTADSERLAHQLESVGYIPTDDVEQADLIILNTCAVRETAETKVYGRIGELKHLKAKNKNLIIAITGCMAQKNQADMFKRAPHIDIVLGTHNIRHINEMIVEVERTHAHQINVDMDNTVLPELQAKPNGTFFAWVPIMNGCNKFCTYCIVPHVRGREISRPVSAIVKEVTELGQKGFKEITLLGQNVNSYGLDFKDGTDFGTLIDALDGIPGIERIRYMTSHPQDMTKSMIDALGRSSNVVTHLHLPIQSGSNRILQKMNRHYTVEHYKELLQYCREKIRDIVITTDIIVGFPGETDEDFEQTLELLQDIRYDMAYTFIYSKRSGTPAATMDEQVPEEVKRVRLQKLMDIQNEISLELNKEMEGKVFDIIVEGPSAKDETMWFGRTSGNKMVLFSKDESLRIGDTVSAHIDKAQTWVCYGSIVK</sequence>
<evidence type="ECO:0000256" key="9">
    <source>
        <dbReference type="ARBA" id="ARBA00051425"/>
    </source>
</evidence>
<evidence type="ECO:0000256" key="6">
    <source>
        <dbReference type="ARBA" id="ARBA00023004"/>
    </source>
</evidence>
<evidence type="ECO:0000256" key="4">
    <source>
        <dbReference type="ARBA" id="ARBA00022691"/>
    </source>
</evidence>
<evidence type="ECO:0000313" key="17">
    <source>
        <dbReference type="EMBL" id="SNV64226.1"/>
    </source>
</evidence>
<gene>
    <name evidence="17" type="primary">miaB_1</name>
    <name evidence="13" type="synonym">miaB</name>
    <name evidence="17" type="ORF">SAMEA44547418_00885</name>
</gene>
<evidence type="ECO:0000259" key="15">
    <source>
        <dbReference type="PROSITE" id="PS51449"/>
    </source>
</evidence>
<keyword evidence="7 13" id="KW-0411">Iron-sulfur</keyword>
<evidence type="ECO:0000256" key="5">
    <source>
        <dbReference type="ARBA" id="ARBA00022723"/>
    </source>
</evidence>
<dbReference type="PANTHER" id="PTHR43020">
    <property type="entry name" value="CDK5 REGULATORY SUBUNIT-ASSOCIATED PROTEIN 1"/>
    <property type="match status" value="1"/>
</dbReference>
<keyword evidence="13" id="KW-0819">tRNA processing</keyword>
<feature type="domain" description="MTTase N-terminal" evidence="15">
    <location>
        <begin position="2"/>
        <end position="118"/>
    </location>
</feature>
<feature type="domain" description="TRAM" evidence="14">
    <location>
        <begin position="373"/>
        <end position="437"/>
    </location>
</feature>
<dbReference type="InterPro" id="IPR006638">
    <property type="entry name" value="Elp3/MiaA/NifB-like_rSAM"/>
</dbReference>
<keyword evidence="6 13" id="KW-0408">Iron</keyword>
<evidence type="ECO:0000259" key="16">
    <source>
        <dbReference type="PROSITE" id="PS51918"/>
    </source>
</evidence>
<keyword evidence="13" id="KW-0963">Cytoplasm</keyword>
<comment type="catalytic activity">
    <reaction evidence="9 13">
        <text>N(6)-dimethylallyladenosine(37) in tRNA + (sulfur carrier)-SH + AH2 + 2 S-adenosyl-L-methionine = 2-methylsulfanyl-N(6)-dimethylallyladenosine(37) in tRNA + (sulfur carrier)-H + 5'-deoxyadenosine + L-methionine + A + S-adenosyl-L-homocysteine + 2 H(+)</text>
        <dbReference type="Rhea" id="RHEA:37067"/>
        <dbReference type="Rhea" id="RHEA-COMP:10375"/>
        <dbReference type="Rhea" id="RHEA-COMP:10376"/>
        <dbReference type="Rhea" id="RHEA-COMP:14737"/>
        <dbReference type="Rhea" id="RHEA-COMP:14739"/>
        <dbReference type="ChEBI" id="CHEBI:13193"/>
        <dbReference type="ChEBI" id="CHEBI:15378"/>
        <dbReference type="ChEBI" id="CHEBI:17319"/>
        <dbReference type="ChEBI" id="CHEBI:17499"/>
        <dbReference type="ChEBI" id="CHEBI:29917"/>
        <dbReference type="ChEBI" id="CHEBI:57844"/>
        <dbReference type="ChEBI" id="CHEBI:57856"/>
        <dbReference type="ChEBI" id="CHEBI:59789"/>
        <dbReference type="ChEBI" id="CHEBI:64428"/>
        <dbReference type="ChEBI" id="CHEBI:74415"/>
        <dbReference type="ChEBI" id="CHEBI:74417"/>
        <dbReference type="EC" id="2.8.4.3"/>
    </reaction>
</comment>
<dbReference type="HAMAP" id="MF_01864">
    <property type="entry name" value="tRNA_metthiotr_MiaB"/>
    <property type="match status" value="1"/>
</dbReference>
<dbReference type="Pfam" id="PF04055">
    <property type="entry name" value="Radical_SAM"/>
    <property type="match status" value="1"/>
</dbReference>
<evidence type="ECO:0000256" key="1">
    <source>
        <dbReference type="ARBA" id="ARBA00003234"/>
    </source>
</evidence>
<dbReference type="InterPro" id="IPR013848">
    <property type="entry name" value="Methylthiotransferase_N"/>
</dbReference>
<dbReference type="GO" id="GO:0035597">
    <property type="term" value="F:tRNA-2-methylthio-N(6)-dimethylallyladenosine(37) synthase activity"/>
    <property type="evidence" value="ECO:0007669"/>
    <property type="project" value="UniProtKB-EC"/>
</dbReference>
<evidence type="ECO:0000256" key="8">
    <source>
        <dbReference type="ARBA" id="ARBA00033765"/>
    </source>
</evidence>
<dbReference type="RefSeq" id="WP_095065865.1">
    <property type="nucleotide sequence ID" value="NZ_LT906470.1"/>
</dbReference>
<dbReference type="Gene3D" id="3.80.30.20">
    <property type="entry name" value="tm_1862 like domain"/>
    <property type="match status" value="1"/>
</dbReference>
<reference evidence="17 18" key="1">
    <citation type="submission" date="2017-06" db="EMBL/GenBank/DDBJ databases">
        <authorList>
            <consortium name="Pathogen Informatics"/>
        </authorList>
    </citation>
    <scope>NUCLEOTIDE SEQUENCE [LARGE SCALE GENOMIC DNA]</scope>
    <source>
        <strain evidence="17 18">NCTC12018</strain>
    </source>
</reference>
<keyword evidence="5 13" id="KW-0479">Metal-binding</keyword>
<evidence type="ECO:0000256" key="2">
    <source>
        <dbReference type="ARBA" id="ARBA00022485"/>
    </source>
</evidence>
<evidence type="ECO:0000256" key="11">
    <source>
        <dbReference type="ARBA" id="ARBA00080698"/>
    </source>
</evidence>
<dbReference type="AlphaFoldDB" id="A0A239Z0Q5"/>
<comment type="cofactor">
    <cofactor evidence="13">
        <name>[4Fe-4S] cluster</name>
        <dbReference type="ChEBI" id="CHEBI:49883"/>
    </cofactor>
    <text evidence="13">Binds 2 [4Fe-4S] clusters. One cluster is coordinated with 3 cysteines and an exchangeable S-adenosyl-L-methionine.</text>
</comment>
<comment type="similarity">
    <text evidence="13">Belongs to the methylthiotransferase family. MiaB subfamily.</text>
</comment>
<dbReference type="KEGG" id="vrm:44547418_00885"/>
<evidence type="ECO:0000313" key="18">
    <source>
        <dbReference type="Proteomes" id="UP000214973"/>
    </source>
</evidence>
<feature type="binding site" evidence="13">
    <location>
        <position position="158"/>
    </location>
    <ligand>
        <name>[4Fe-4S] cluster</name>
        <dbReference type="ChEBI" id="CHEBI:49883"/>
        <label>2</label>
        <note>4Fe-4S-S-AdoMet</note>
    </ligand>
</feature>
<dbReference type="SMART" id="SM00729">
    <property type="entry name" value="Elp3"/>
    <property type="match status" value="1"/>
</dbReference>
<dbReference type="SUPFAM" id="SSF102114">
    <property type="entry name" value="Radical SAM enzymes"/>
    <property type="match status" value="1"/>
</dbReference>
<dbReference type="PROSITE" id="PS50926">
    <property type="entry name" value="TRAM"/>
    <property type="match status" value="1"/>
</dbReference>
<dbReference type="PROSITE" id="PS51449">
    <property type="entry name" value="MTTASE_N"/>
    <property type="match status" value="1"/>
</dbReference>